<sequence>SGYLPSLSEHTLIGQLIDEAEEDRKKYVEELERLQMAAAQLANKQKTLDAYIADLRCAVAPIRKMPPELLGEVFKSLCCGSTGTNVVTKKDPYLQTVVLSHVCSRWRTIVQSMPALWSSIIINTSKTG</sequence>
<feature type="non-terminal residue" evidence="2">
    <location>
        <position position="128"/>
    </location>
</feature>
<feature type="non-terminal residue" evidence="2">
    <location>
        <position position="1"/>
    </location>
</feature>
<dbReference type="HOGENOM" id="CLU_018544_3_3_1"/>
<dbReference type="EMBL" id="KN834810">
    <property type="protein sequence ID" value="KIK54983.1"/>
    <property type="molecule type" value="Genomic_DNA"/>
</dbReference>
<feature type="coiled-coil region" evidence="1">
    <location>
        <begin position="17"/>
        <end position="44"/>
    </location>
</feature>
<proteinExistence type="predicted"/>
<gene>
    <name evidence="2" type="ORF">GYMLUDRAFT_106902</name>
</gene>
<evidence type="ECO:0000313" key="3">
    <source>
        <dbReference type="Proteomes" id="UP000053593"/>
    </source>
</evidence>
<dbReference type="OrthoDB" id="3365698at2759"/>
<keyword evidence="1" id="KW-0175">Coiled coil</keyword>
<protein>
    <recommendedName>
        <fullName evidence="4">F-box domain-containing protein</fullName>
    </recommendedName>
</protein>
<dbReference type="AlphaFoldDB" id="A0A0D0CJ38"/>
<organism evidence="2 3">
    <name type="scientific">Collybiopsis luxurians FD-317 M1</name>
    <dbReference type="NCBI Taxonomy" id="944289"/>
    <lineage>
        <taxon>Eukaryota</taxon>
        <taxon>Fungi</taxon>
        <taxon>Dikarya</taxon>
        <taxon>Basidiomycota</taxon>
        <taxon>Agaricomycotina</taxon>
        <taxon>Agaricomycetes</taxon>
        <taxon>Agaricomycetidae</taxon>
        <taxon>Agaricales</taxon>
        <taxon>Marasmiineae</taxon>
        <taxon>Omphalotaceae</taxon>
        <taxon>Collybiopsis</taxon>
        <taxon>Collybiopsis luxurians</taxon>
    </lineage>
</organism>
<accession>A0A0D0CJ38</accession>
<dbReference type="Proteomes" id="UP000053593">
    <property type="component" value="Unassembled WGS sequence"/>
</dbReference>
<evidence type="ECO:0000313" key="2">
    <source>
        <dbReference type="EMBL" id="KIK54983.1"/>
    </source>
</evidence>
<keyword evidence="3" id="KW-1185">Reference proteome</keyword>
<evidence type="ECO:0000256" key="1">
    <source>
        <dbReference type="SAM" id="Coils"/>
    </source>
</evidence>
<reference evidence="2 3" key="1">
    <citation type="submission" date="2014-04" db="EMBL/GenBank/DDBJ databases">
        <title>Evolutionary Origins and Diversification of the Mycorrhizal Mutualists.</title>
        <authorList>
            <consortium name="DOE Joint Genome Institute"/>
            <consortium name="Mycorrhizal Genomics Consortium"/>
            <person name="Kohler A."/>
            <person name="Kuo A."/>
            <person name="Nagy L.G."/>
            <person name="Floudas D."/>
            <person name="Copeland A."/>
            <person name="Barry K.W."/>
            <person name="Cichocki N."/>
            <person name="Veneault-Fourrey C."/>
            <person name="LaButti K."/>
            <person name="Lindquist E.A."/>
            <person name="Lipzen A."/>
            <person name="Lundell T."/>
            <person name="Morin E."/>
            <person name="Murat C."/>
            <person name="Riley R."/>
            <person name="Ohm R."/>
            <person name="Sun H."/>
            <person name="Tunlid A."/>
            <person name="Henrissat B."/>
            <person name="Grigoriev I.V."/>
            <person name="Hibbett D.S."/>
            <person name="Martin F."/>
        </authorList>
    </citation>
    <scope>NUCLEOTIDE SEQUENCE [LARGE SCALE GENOMIC DNA]</scope>
    <source>
        <strain evidence="2 3">FD-317 M1</strain>
    </source>
</reference>
<evidence type="ECO:0008006" key="4">
    <source>
        <dbReference type="Google" id="ProtNLM"/>
    </source>
</evidence>
<name>A0A0D0CJ38_9AGAR</name>
<dbReference type="Gene3D" id="1.20.1280.50">
    <property type="match status" value="1"/>
</dbReference>